<dbReference type="Proteomes" id="UP000719412">
    <property type="component" value="Unassembled WGS sequence"/>
</dbReference>
<evidence type="ECO:0000313" key="3">
    <source>
        <dbReference type="Proteomes" id="UP000719412"/>
    </source>
</evidence>
<evidence type="ECO:0000313" key="2">
    <source>
        <dbReference type="EMBL" id="KAH0810554.1"/>
    </source>
</evidence>
<evidence type="ECO:0000256" key="1">
    <source>
        <dbReference type="SAM" id="MobiDB-lite"/>
    </source>
</evidence>
<dbReference type="AlphaFoldDB" id="A0A8J6H966"/>
<feature type="region of interest" description="Disordered" evidence="1">
    <location>
        <begin position="22"/>
        <end position="51"/>
    </location>
</feature>
<comment type="caution">
    <text evidence="2">The sequence shown here is derived from an EMBL/GenBank/DDBJ whole genome shotgun (WGS) entry which is preliminary data.</text>
</comment>
<dbReference type="EMBL" id="JABDTM020027422">
    <property type="protein sequence ID" value="KAH0810554.1"/>
    <property type="molecule type" value="Genomic_DNA"/>
</dbReference>
<reference evidence="2" key="2">
    <citation type="submission" date="2021-08" db="EMBL/GenBank/DDBJ databases">
        <authorList>
            <person name="Eriksson T."/>
        </authorList>
    </citation>
    <scope>NUCLEOTIDE SEQUENCE</scope>
    <source>
        <strain evidence="2">Stoneville</strain>
        <tissue evidence="2">Whole head</tissue>
    </source>
</reference>
<sequence length="51" mass="5806">MRVSNCRKSEETEVPIRWVRSEPNGINSDTRMRENYGSLPKVLRKSGGNGL</sequence>
<organism evidence="2 3">
    <name type="scientific">Tenebrio molitor</name>
    <name type="common">Yellow mealworm beetle</name>
    <dbReference type="NCBI Taxonomy" id="7067"/>
    <lineage>
        <taxon>Eukaryota</taxon>
        <taxon>Metazoa</taxon>
        <taxon>Ecdysozoa</taxon>
        <taxon>Arthropoda</taxon>
        <taxon>Hexapoda</taxon>
        <taxon>Insecta</taxon>
        <taxon>Pterygota</taxon>
        <taxon>Neoptera</taxon>
        <taxon>Endopterygota</taxon>
        <taxon>Coleoptera</taxon>
        <taxon>Polyphaga</taxon>
        <taxon>Cucujiformia</taxon>
        <taxon>Tenebrionidae</taxon>
        <taxon>Tenebrio</taxon>
    </lineage>
</organism>
<accession>A0A8J6H966</accession>
<protein>
    <submittedName>
        <fullName evidence="2">Uncharacterized protein</fullName>
    </submittedName>
</protein>
<proteinExistence type="predicted"/>
<reference evidence="2" key="1">
    <citation type="journal article" date="2020" name="J Insects Food Feed">
        <title>The yellow mealworm (Tenebrio molitor) genome: a resource for the emerging insects as food and feed industry.</title>
        <authorList>
            <person name="Eriksson T."/>
            <person name="Andere A."/>
            <person name="Kelstrup H."/>
            <person name="Emery V."/>
            <person name="Picard C."/>
        </authorList>
    </citation>
    <scope>NUCLEOTIDE SEQUENCE</scope>
    <source>
        <strain evidence="2">Stoneville</strain>
        <tissue evidence="2">Whole head</tissue>
    </source>
</reference>
<gene>
    <name evidence="2" type="ORF">GEV33_012235</name>
</gene>
<keyword evidence="3" id="KW-1185">Reference proteome</keyword>
<name>A0A8J6H966_TENMO</name>